<dbReference type="InterPro" id="IPR011989">
    <property type="entry name" value="ARM-like"/>
</dbReference>
<evidence type="ECO:0000259" key="3">
    <source>
        <dbReference type="Pfam" id="PF08144"/>
    </source>
</evidence>
<evidence type="ECO:0000256" key="1">
    <source>
        <dbReference type="ARBA" id="ARBA00022884"/>
    </source>
</evidence>
<dbReference type="InterPro" id="IPR040059">
    <property type="entry name" value="PUM3"/>
</dbReference>
<feature type="region of interest" description="Disordered" evidence="2">
    <location>
        <begin position="535"/>
        <end position="601"/>
    </location>
</feature>
<dbReference type="PANTHER" id="PTHR13389:SF0">
    <property type="entry name" value="PUMILIO HOMOLOG 3"/>
    <property type="match status" value="1"/>
</dbReference>
<proteinExistence type="predicted"/>
<sequence length="834" mass="92822">MRKTSIRGNERGGGSKGGRGGDKAANSSSSGPRKPIQKAATKGRVGGRGGIKGPMATNKRAKPKQKPKQKQKQKQKQHQQANKKLPSPSTPRQQHEQQQQQQPNKATDQGNRDASQSSSSGPKGRRVVGVGVAKRKARPRPPDGLSKSQQRKWVLKERLKRFKGDYEFAHTCNLLYAGVLGAHKTHDKAPDEVAKLMAHIDKDMEKMTNSAPVWRAIQACLKFGNPQQQRQIVDRLKHKDQVVRMLEGKLAHKLVMKCYLYGSKEQKAHILKGLMAHPELFYSKYGATVWEYIYCMDLSSKQQRGMLYKLVLPRTIELSLPSVQDVPFAKLFDAIPPAERQLLMDSLAKVFERCVDKELLDKVIVHHLLRHFTVHASAEQLADYYERLEDGSPHLLESKEGTEMLVRMVGVATAKQRKKLVKSIKARGMAELATNQADYLLIARLLSIVDDTVLLNTTVLKDIFPSLSRVCFDKYGKKVILQVLCPLSPHYFNAHERLLLTADAPASVKDPLQRRKELLQALIPRLHDAILHPQPSTAAAAATTPEQAEEQKKHKARKEKGLRLLRGQDEHEHEKGKEEEEEAAAAAAAAGGDGGGGGGVPSLPSRSVDWLTHAHARDVLIEYLRLTRDAAVVRRMLDEMRQEASDNPHTDTIGDKVGHFTLVALLRLNASLKQRADHHQQEQHHETLFSPDTGIEAADTDAINDLLLGGESDHGGEESGSSGSFERAVWEVMVRRGVGRVLATRGVFVLIEMLRQTHLPPDLAHEIRRVVGRGALDEARAALDQRGESRKGLDLLGELIEENDGGDNKQQHKRKRHNDSSCSDEGRGKKHKLP</sequence>
<feature type="region of interest" description="Disordered" evidence="2">
    <location>
        <begin position="794"/>
        <end position="834"/>
    </location>
</feature>
<dbReference type="Proteomes" id="UP000041254">
    <property type="component" value="Unassembled WGS sequence"/>
</dbReference>
<protein>
    <recommendedName>
        <fullName evidence="3">CPL domain-containing protein</fullName>
    </recommendedName>
</protein>
<dbReference type="InterPro" id="IPR012959">
    <property type="entry name" value="CPL_dom"/>
</dbReference>
<dbReference type="SUPFAM" id="SSF48371">
    <property type="entry name" value="ARM repeat"/>
    <property type="match status" value="1"/>
</dbReference>
<dbReference type="GO" id="GO:0006417">
    <property type="term" value="P:regulation of translation"/>
    <property type="evidence" value="ECO:0007669"/>
    <property type="project" value="TreeGrafter"/>
</dbReference>
<keyword evidence="5" id="KW-1185">Reference proteome</keyword>
<keyword evidence="1" id="KW-0694">RNA-binding</keyword>
<feature type="compositionally biased region" description="Basic and acidic residues" evidence="2">
    <location>
        <begin position="559"/>
        <end position="578"/>
    </location>
</feature>
<feature type="region of interest" description="Disordered" evidence="2">
    <location>
        <begin position="1"/>
        <end position="150"/>
    </location>
</feature>
<dbReference type="Pfam" id="PF08144">
    <property type="entry name" value="CPL"/>
    <property type="match status" value="1"/>
</dbReference>
<dbReference type="AlphaFoldDB" id="A0A0G4E8H4"/>
<evidence type="ECO:0000313" key="4">
    <source>
        <dbReference type="EMBL" id="CEL91781.1"/>
    </source>
</evidence>
<dbReference type="InParanoid" id="A0A0G4E8H4"/>
<feature type="compositionally biased region" description="Low complexity" evidence="2">
    <location>
        <begin position="535"/>
        <end position="546"/>
    </location>
</feature>
<gene>
    <name evidence="4" type="ORF">Vbra_19984</name>
</gene>
<feature type="compositionally biased region" description="Polar residues" evidence="2">
    <location>
        <begin position="103"/>
        <end position="116"/>
    </location>
</feature>
<dbReference type="Gene3D" id="1.25.10.10">
    <property type="entry name" value="Leucine-rich Repeat Variant"/>
    <property type="match status" value="2"/>
</dbReference>
<dbReference type="OrthoDB" id="497380at2759"/>
<feature type="domain" description="CPL" evidence="3">
    <location>
        <begin position="473"/>
        <end position="531"/>
    </location>
</feature>
<name>A0A0G4E8H4_VITBC</name>
<feature type="compositionally biased region" description="Low complexity" evidence="2">
    <location>
        <begin position="117"/>
        <end position="132"/>
    </location>
</feature>
<feature type="compositionally biased region" description="Gly residues" evidence="2">
    <location>
        <begin position="591"/>
        <end position="600"/>
    </location>
</feature>
<organism evidence="4 5">
    <name type="scientific">Vitrella brassicaformis (strain CCMP3155)</name>
    <dbReference type="NCBI Taxonomy" id="1169540"/>
    <lineage>
        <taxon>Eukaryota</taxon>
        <taxon>Sar</taxon>
        <taxon>Alveolata</taxon>
        <taxon>Colpodellida</taxon>
        <taxon>Vitrellaceae</taxon>
        <taxon>Vitrella</taxon>
    </lineage>
</organism>
<dbReference type="EMBL" id="CDMY01000022">
    <property type="protein sequence ID" value="CEL91781.1"/>
    <property type="molecule type" value="Genomic_DNA"/>
</dbReference>
<evidence type="ECO:0000256" key="2">
    <source>
        <dbReference type="SAM" id="MobiDB-lite"/>
    </source>
</evidence>
<dbReference type="GO" id="GO:0005730">
    <property type="term" value="C:nucleolus"/>
    <property type="evidence" value="ECO:0007669"/>
    <property type="project" value="TreeGrafter"/>
</dbReference>
<dbReference type="PANTHER" id="PTHR13389">
    <property type="entry name" value="PUMILIO HOMOLOG 3"/>
    <property type="match status" value="1"/>
</dbReference>
<feature type="compositionally biased region" description="Basic residues" evidence="2">
    <location>
        <begin position="59"/>
        <end position="77"/>
    </location>
</feature>
<evidence type="ECO:0000313" key="5">
    <source>
        <dbReference type="Proteomes" id="UP000041254"/>
    </source>
</evidence>
<dbReference type="InterPro" id="IPR016024">
    <property type="entry name" value="ARM-type_fold"/>
</dbReference>
<accession>A0A0G4E8H4</accession>
<dbReference type="GO" id="GO:0003729">
    <property type="term" value="F:mRNA binding"/>
    <property type="evidence" value="ECO:0007669"/>
    <property type="project" value="TreeGrafter"/>
</dbReference>
<reference evidence="4 5" key="1">
    <citation type="submission" date="2014-11" db="EMBL/GenBank/DDBJ databases">
        <authorList>
            <person name="Zhu J."/>
            <person name="Qi W."/>
            <person name="Song R."/>
        </authorList>
    </citation>
    <scope>NUCLEOTIDE SEQUENCE [LARGE SCALE GENOMIC DNA]</scope>
</reference>
<dbReference type="STRING" id="1169540.A0A0G4E8H4"/>
<dbReference type="VEuPathDB" id="CryptoDB:Vbra_19984"/>